<name>S9V750_9TRYP</name>
<proteinExistence type="predicted"/>
<evidence type="ECO:0000259" key="6">
    <source>
        <dbReference type="PROSITE" id="PS50255"/>
    </source>
</evidence>
<dbReference type="InterPro" id="IPR050315">
    <property type="entry name" value="FAD-oxidoreductase_2"/>
</dbReference>
<evidence type="ECO:0000313" key="8">
    <source>
        <dbReference type="Proteomes" id="UP000015354"/>
    </source>
</evidence>
<reference evidence="7 8" key="1">
    <citation type="journal article" date="2013" name="PLoS ONE">
        <title>Predicting the Proteins of Angomonas deanei, Strigomonas culicis and Their Respective Endosymbionts Reveals New Aspects of the Trypanosomatidae Family.</title>
        <authorList>
            <person name="Motta M.C."/>
            <person name="Martins A.C."/>
            <person name="de Souza S.S."/>
            <person name="Catta-Preta C.M."/>
            <person name="Silva R."/>
            <person name="Klein C.C."/>
            <person name="de Almeida L.G."/>
            <person name="de Lima Cunha O."/>
            <person name="Ciapina L.P."/>
            <person name="Brocchi M."/>
            <person name="Colabardini A.C."/>
            <person name="de Araujo Lima B."/>
            <person name="Machado C.R."/>
            <person name="de Almeida Soares C.M."/>
            <person name="Probst C.M."/>
            <person name="de Menezes C.B."/>
            <person name="Thompson C.E."/>
            <person name="Bartholomeu D.C."/>
            <person name="Gradia D.F."/>
            <person name="Pavoni D.P."/>
            <person name="Grisard E.C."/>
            <person name="Fantinatti-Garboggini F."/>
            <person name="Marchini F.K."/>
            <person name="Rodrigues-Luiz G.F."/>
            <person name="Wagner G."/>
            <person name="Goldman G.H."/>
            <person name="Fietto J.L."/>
            <person name="Elias M.C."/>
            <person name="Goldman M.H."/>
            <person name="Sagot M.F."/>
            <person name="Pereira M."/>
            <person name="Stoco P.H."/>
            <person name="de Mendonca-Neto R.P."/>
            <person name="Teixeira S.M."/>
            <person name="Maciel T.E."/>
            <person name="de Oliveira Mendes T.A."/>
            <person name="Urmenyi T.P."/>
            <person name="de Souza W."/>
            <person name="Schenkman S."/>
            <person name="de Vasconcelos A.T."/>
        </authorList>
    </citation>
    <scope>NUCLEOTIDE SEQUENCE [LARGE SCALE GENOMIC DNA]</scope>
</reference>
<keyword evidence="2" id="KW-0285">Flavoprotein</keyword>
<dbReference type="PRINTS" id="PR00363">
    <property type="entry name" value="CYTOCHROMEB5"/>
</dbReference>
<feature type="domain" description="Cytochrome b5 heme-binding" evidence="6">
    <location>
        <begin position="625"/>
        <end position="701"/>
    </location>
</feature>
<evidence type="ECO:0000256" key="5">
    <source>
        <dbReference type="ARBA" id="ARBA00023004"/>
    </source>
</evidence>
<protein>
    <submittedName>
        <fullName evidence="7">Flavoprotein subunit-like protein</fullName>
    </submittedName>
</protein>
<dbReference type="PROSITE" id="PS50255">
    <property type="entry name" value="CYTOCHROME_B5_2"/>
    <property type="match status" value="1"/>
</dbReference>
<dbReference type="PANTHER" id="PTHR43400:SF1">
    <property type="entry name" value="FUMARATE REDUCTASE"/>
    <property type="match status" value="1"/>
</dbReference>
<dbReference type="InterPro" id="IPR003953">
    <property type="entry name" value="FAD-dep_OxRdtase_2_FAD-bd"/>
</dbReference>
<keyword evidence="4" id="KW-0560">Oxidoreductase</keyword>
<keyword evidence="1" id="KW-0349">Heme</keyword>
<dbReference type="InterPro" id="IPR036400">
    <property type="entry name" value="Cyt_B5-like_heme/steroid_sf"/>
</dbReference>
<dbReference type="AlphaFoldDB" id="S9V750"/>
<dbReference type="InterPro" id="IPR027477">
    <property type="entry name" value="Succ_DH/fumarate_Rdtase_cat_sf"/>
</dbReference>
<keyword evidence="5" id="KW-0408">Iron</keyword>
<organism evidence="7 8">
    <name type="scientific">Strigomonas culicis</name>
    <dbReference type="NCBI Taxonomy" id="28005"/>
    <lineage>
        <taxon>Eukaryota</taxon>
        <taxon>Discoba</taxon>
        <taxon>Euglenozoa</taxon>
        <taxon>Kinetoplastea</taxon>
        <taxon>Metakinetoplastina</taxon>
        <taxon>Trypanosomatida</taxon>
        <taxon>Trypanosomatidae</taxon>
        <taxon>Strigomonadinae</taxon>
        <taxon>Strigomonas</taxon>
    </lineage>
</organism>
<dbReference type="SUPFAM" id="SSF56425">
    <property type="entry name" value="Succinate dehydrogenase/fumarate reductase flavoprotein, catalytic domain"/>
    <property type="match status" value="1"/>
</dbReference>
<accession>S9V750</accession>
<dbReference type="SUPFAM" id="SSF51905">
    <property type="entry name" value="FAD/NAD(P)-binding domain"/>
    <property type="match status" value="1"/>
</dbReference>
<dbReference type="Gene3D" id="3.90.700.10">
    <property type="entry name" value="Succinate dehydrogenase/fumarate reductase flavoprotein, catalytic domain"/>
    <property type="match status" value="1"/>
</dbReference>
<dbReference type="Pfam" id="PF00890">
    <property type="entry name" value="FAD_binding_2"/>
    <property type="match status" value="1"/>
</dbReference>
<evidence type="ECO:0000313" key="7">
    <source>
        <dbReference type="EMBL" id="EPY36628.1"/>
    </source>
</evidence>
<dbReference type="GO" id="GO:0046872">
    <property type="term" value="F:metal ion binding"/>
    <property type="evidence" value="ECO:0007669"/>
    <property type="project" value="UniProtKB-KW"/>
</dbReference>
<dbReference type="Gene3D" id="3.10.120.10">
    <property type="entry name" value="Cytochrome b5-like heme/steroid binding domain"/>
    <property type="match status" value="1"/>
</dbReference>
<dbReference type="InterPro" id="IPR036188">
    <property type="entry name" value="FAD/NAD-bd_sf"/>
</dbReference>
<dbReference type="InterPro" id="IPR018506">
    <property type="entry name" value="Cyt_B5_heme-BS"/>
</dbReference>
<dbReference type="SUPFAM" id="SSF55856">
    <property type="entry name" value="Cytochrome b5-like heme/steroid binding domain"/>
    <property type="match status" value="1"/>
</dbReference>
<dbReference type="Proteomes" id="UP000015354">
    <property type="component" value="Unassembled WGS sequence"/>
</dbReference>
<dbReference type="GO" id="GO:0016491">
    <property type="term" value="F:oxidoreductase activity"/>
    <property type="evidence" value="ECO:0007669"/>
    <property type="project" value="UniProtKB-KW"/>
</dbReference>
<dbReference type="OrthoDB" id="10252157at2759"/>
<evidence type="ECO:0000256" key="3">
    <source>
        <dbReference type="ARBA" id="ARBA00022723"/>
    </source>
</evidence>
<keyword evidence="8" id="KW-1185">Reference proteome</keyword>
<dbReference type="EMBL" id="ATMH01000486">
    <property type="protein sequence ID" value="EPY36628.1"/>
    <property type="molecule type" value="Genomic_DNA"/>
</dbReference>
<keyword evidence="3" id="KW-0479">Metal-binding</keyword>
<dbReference type="SMART" id="SM01117">
    <property type="entry name" value="Cyt-b5"/>
    <property type="match status" value="1"/>
</dbReference>
<dbReference type="PROSITE" id="PS00191">
    <property type="entry name" value="CYTOCHROME_B5_1"/>
    <property type="match status" value="1"/>
</dbReference>
<sequence>MTDLDATAGGNRVIVIGGGLAGVCAAHSALQHGASVLLLDKSAFLGGNSTKASSGIAGTPTQAQISAGVLDGVELFIKDTNRSFHGVNATTTVGAAADTAALPVSPLVAEMARLSGPSLDWLVKYFNCDLSVLGFMGGHSQPRTHRGKAKMPGMAITYALINALEAEQKKNADRARIVTRARVVRLIRDSADAAAPVTGVVYADKDGKQHVARGAVVIATGGYAADFADASGPSTTSLIARFTPQLSRFATTNGAHATGDGIKMAEQVGAGLVDMQYVQVHPSGLVDPKDPGNHIKFLCAEATRGAGGIVVDQHGERFVDELGRRDQVSHAMLQRQARAPFYLVLNEQSAKEMDHHCKHYEGRGLMTRYPSITAFCEAAKVPREALARTLQQYQRDAVANAASRGGSGGRGFFAGLFGGGRKAPAAAAAATLNNKGTPDAYGKTLFRNAAHFDMGRPVYVAQIAPVVHYTMGGIRVNAKTEVLGAAAEKEERIPGLYCAGEAAGGVHGKNRLGGNSLLDCVVYGRVAGTEAARYLLDTYLGPFSSHRLNVIYTQLQLEELPAVPPVPTTDVAALEAATKAADATPAAPTPAAVAAPAAAAAAAAPAAAAAAAPAAAPAAADGQALRKISRAEVAKHKTEKDCWCIVHGQVLDLTAFLPDHPGGKQSILIYGGKDATKEFDLVHQVEVIEKYTPEAVIGVVAD</sequence>
<dbReference type="PANTHER" id="PTHR43400">
    <property type="entry name" value="FUMARATE REDUCTASE"/>
    <property type="match status" value="1"/>
</dbReference>
<evidence type="ECO:0000256" key="2">
    <source>
        <dbReference type="ARBA" id="ARBA00022630"/>
    </source>
</evidence>
<evidence type="ECO:0000256" key="1">
    <source>
        <dbReference type="ARBA" id="ARBA00022617"/>
    </source>
</evidence>
<gene>
    <name evidence="7" type="ORF">STCU_00486</name>
</gene>
<evidence type="ECO:0000256" key="4">
    <source>
        <dbReference type="ARBA" id="ARBA00023002"/>
    </source>
</evidence>
<comment type="caution">
    <text evidence="7">The sequence shown here is derived from an EMBL/GenBank/DDBJ whole genome shotgun (WGS) entry which is preliminary data.</text>
</comment>
<dbReference type="Pfam" id="PF00173">
    <property type="entry name" value="Cyt-b5"/>
    <property type="match status" value="1"/>
</dbReference>
<dbReference type="InterPro" id="IPR001199">
    <property type="entry name" value="Cyt_B5-like_heme/steroid-bd"/>
</dbReference>
<dbReference type="Gene3D" id="3.50.50.60">
    <property type="entry name" value="FAD/NAD(P)-binding domain"/>
    <property type="match status" value="1"/>
</dbReference>
<dbReference type="GO" id="GO:0020037">
    <property type="term" value="F:heme binding"/>
    <property type="evidence" value="ECO:0007669"/>
    <property type="project" value="InterPro"/>
</dbReference>